<dbReference type="PROSITE" id="PS50057">
    <property type="entry name" value="FERM_3"/>
    <property type="match status" value="1"/>
</dbReference>
<dbReference type="SUPFAM" id="SSF50729">
    <property type="entry name" value="PH domain-like"/>
    <property type="match status" value="1"/>
</dbReference>
<dbReference type="GO" id="GO:0005886">
    <property type="term" value="C:plasma membrane"/>
    <property type="evidence" value="ECO:0007669"/>
    <property type="project" value="TreeGrafter"/>
</dbReference>
<reference evidence="3" key="1">
    <citation type="journal article" date="2011" name="Genome Res.">
        <title>Phylogeny-wide analysis of social amoeba genomes highlights ancient origins for complex intercellular communication.</title>
        <authorList>
            <person name="Heidel A.J."/>
            <person name="Lawal H.M."/>
            <person name="Felder M."/>
            <person name="Schilde C."/>
            <person name="Helps N.R."/>
            <person name="Tunggal B."/>
            <person name="Rivero F."/>
            <person name="John U."/>
            <person name="Schleicher M."/>
            <person name="Eichinger L."/>
            <person name="Platzer M."/>
            <person name="Noegel A.A."/>
            <person name="Schaap P."/>
            <person name="Gloeckner G."/>
        </authorList>
    </citation>
    <scope>NUCLEOTIDE SEQUENCE [LARGE SCALE GENOMIC DNA]</scope>
    <source>
        <strain evidence="3">SH3</strain>
    </source>
</reference>
<dbReference type="Proteomes" id="UP000007797">
    <property type="component" value="Unassembled WGS sequence"/>
</dbReference>
<dbReference type="Gene3D" id="2.30.29.30">
    <property type="entry name" value="Pleckstrin-homology domain (PH domain)/Phosphotyrosine-binding domain (PTB)"/>
    <property type="match status" value="1"/>
</dbReference>
<dbReference type="SMART" id="SM00295">
    <property type="entry name" value="B41"/>
    <property type="match status" value="1"/>
</dbReference>
<dbReference type="KEGG" id="dfa:DFA_12115"/>
<dbReference type="PANTHER" id="PTHR19981:SF1">
    <property type="entry name" value="RHEA, ISOFORM B"/>
    <property type="match status" value="1"/>
</dbReference>
<dbReference type="GO" id="GO:0005737">
    <property type="term" value="C:cytoplasm"/>
    <property type="evidence" value="ECO:0007669"/>
    <property type="project" value="TreeGrafter"/>
</dbReference>
<dbReference type="CDD" id="cd17089">
    <property type="entry name" value="FERM_F0_TLN"/>
    <property type="match status" value="1"/>
</dbReference>
<dbReference type="GO" id="GO:0030036">
    <property type="term" value="P:actin cytoskeleton organization"/>
    <property type="evidence" value="ECO:0007669"/>
    <property type="project" value="TreeGrafter"/>
</dbReference>
<dbReference type="InterPro" id="IPR000299">
    <property type="entry name" value="FERM_domain"/>
</dbReference>
<dbReference type="Pfam" id="PF00373">
    <property type="entry name" value="FERM_M"/>
    <property type="match status" value="1"/>
</dbReference>
<dbReference type="InterPro" id="IPR002404">
    <property type="entry name" value="IRS_PTB"/>
</dbReference>
<dbReference type="Gene3D" id="3.10.20.90">
    <property type="entry name" value="Phosphatidylinositol 3-kinase Catalytic Subunit, Chain A, domain 1"/>
    <property type="match status" value="2"/>
</dbReference>
<evidence type="ECO:0000313" key="3">
    <source>
        <dbReference type="Proteomes" id="UP000007797"/>
    </source>
</evidence>
<dbReference type="PROSITE" id="PS00661">
    <property type="entry name" value="FERM_2"/>
    <property type="match status" value="1"/>
</dbReference>
<dbReference type="InterPro" id="IPR032425">
    <property type="entry name" value="FERM_f0"/>
</dbReference>
<dbReference type="CDD" id="cd14473">
    <property type="entry name" value="FERM_B-lobe"/>
    <property type="match status" value="1"/>
</dbReference>
<dbReference type="EMBL" id="GL883029">
    <property type="protein sequence ID" value="EGG14345.1"/>
    <property type="molecule type" value="Genomic_DNA"/>
</dbReference>
<dbReference type="InterPro" id="IPR035963">
    <property type="entry name" value="FERM_2"/>
</dbReference>
<protein>
    <recommendedName>
        <fullName evidence="1">FERM domain-containing protein</fullName>
    </recommendedName>
</protein>
<name>F4QFU8_CACFS</name>
<dbReference type="OrthoDB" id="10262320at2759"/>
<dbReference type="InterPro" id="IPR019748">
    <property type="entry name" value="FERM_central"/>
</dbReference>
<dbReference type="CDD" id="cd17090">
    <property type="entry name" value="FERM_F1_TLN"/>
    <property type="match status" value="1"/>
</dbReference>
<dbReference type="InterPro" id="IPR019747">
    <property type="entry name" value="FERM_CS"/>
</dbReference>
<feature type="domain" description="FERM" evidence="1">
    <location>
        <begin position="110"/>
        <end position="416"/>
    </location>
</feature>
<dbReference type="GeneID" id="14865627"/>
<dbReference type="SUPFAM" id="SSF47031">
    <property type="entry name" value="Second domain of FERM"/>
    <property type="match status" value="1"/>
</dbReference>
<dbReference type="RefSeq" id="XP_004351054.1">
    <property type="nucleotide sequence ID" value="XM_004351002.1"/>
</dbReference>
<accession>F4QFU8</accession>
<dbReference type="InterPro" id="IPR011993">
    <property type="entry name" value="PH-like_dom_sf"/>
</dbReference>
<dbReference type="InterPro" id="IPR014352">
    <property type="entry name" value="FERM/acyl-CoA-bd_prot_sf"/>
</dbReference>
<dbReference type="Pfam" id="PF16511">
    <property type="entry name" value="FERM_f0"/>
    <property type="match status" value="1"/>
</dbReference>
<keyword evidence="3" id="KW-1185">Reference proteome</keyword>
<dbReference type="STRING" id="1054147.F4QFU8"/>
<dbReference type="Pfam" id="PF02174">
    <property type="entry name" value="IRS"/>
    <property type="match status" value="1"/>
</dbReference>
<evidence type="ECO:0000313" key="2">
    <source>
        <dbReference type="EMBL" id="EGG14345.1"/>
    </source>
</evidence>
<dbReference type="InterPro" id="IPR019749">
    <property type="entry name" value="Band_41_domain"/>
</dbReference>
<dbReference type="AlphaFoldDB" id="F4QFU8"/>
<dbReference type="Gene3D" id="1.20.80.10">
    <property type="match status" value="1"/>
</dbReference>
<dbReference type="PROSITE" id="PS00660">
    <property type="entry name" value="FERM_1"/>
    <property type="match status" value="1"/>
</dbReference>
<dbReference type="GO" id="GO:0098609">
    <property type="term" value="P:cell-cell adhesion"/>
    <property type="evidence" value="ECO:0007669"/>
    <property type="project" value="TreeGrafter"/>
</dbReference>
<evidence type="ECO:0000259" key="1">
    <source>
        <dbReference type="PROSITE" id="PS50057"/>
    </source>
</evidence>
<organism evidence="2 3">
    <name type="scientific">Cavenderia fasciculata</name>
    <name type="common">Slime mold</name>
    <name type="synonym">Dictyostelium fasciculatum</name>
    <dbReference type="NCBI Taxonomy" id="261658"/>
    <lineage>
        <taxon>Eukaryota</taxon>
        <taxon>Amoebozoa</taxon>
        <taxon>Evosea</taxon>
        <taxon>Eumycetozoa</taxon>
        <taxon>Dictyostelia</taxon>
        <taxon>Acytosteliales</taxon>
        <taxon>Cavenderiaceae</taxon>
        <taxon>Cavenderia</taxon>
    </lineage>
</organism>
<proteinExistence type="predicted"/>
<sequence length="524" mass="59693">MEIFLKLQELEVDREQYEVNKKNNLEMSLSLKINIVGSNTVKTMRFSPEMSVHEACLQIKDKVGEGGEDHGLFQAGVEGKIVSRWLAMDKSLSFYDLSLESVLDYKKKHRPQKIKLLDETIKTQLIDDSTTVTEIVASIAKKMGIKNPEEYSLLKEAPVLDEKELKKQQKEGKEADVPVEWLKSTQTLSEQGVVETDILVFKKKFFFNDANIDRNDPVQLHLLFVQCRDAIIEGKYPTQREESVQLAAIQCQVALGDHAPQKHIPGFLNLKEYLPLQWVKNKSAEKDIYKEHRKLVSMTEVNAKYRYVQLCRSLKTYGMTSFQCKFRIGKKMLDMTLGITRENMILIQDDTKEVIKNHPLKHIRRWASTEKSFTFDFGDHEQERSQVIMAELSTVGSCAKNAAFVPELASFSDEIIAIATRLSESMSKLLTTASTMGDSVLADDAIARAQVHATNALAVMMMAAVDNIGPTSQHGQRKRCRRDSQLVERCFDRGVYGSLQRPHQLDYGVEKQSWQHARVDSRVV</sequence>
<gene>
    <name evidence="2" type="ORF">DFA_12115</name>
</gene>
<dbReference type="FunFam" id="1.20.80.10:FF:000007">
    <property type="entry name" value="Talin 2"/>
    <property type="match status" value="1"/>
</dbReference>
<dbReference type="PANTHER" id="PTHR19981">
    <property type="entry name" value="TALIN"/>
    <property type="match status" value="1"/>
</dbReference>